<feature type="coiled-coil region" evidence="1">
    <location>
        <begin position="79"/>
        <end position="275"/>
    </location>
</feature>
<dbReference type="RefSeq" id="WP_208664744.1">
    <property type="nucleotide sequence ID" value="NZ_CP041147.1"/>
</dbReference>
<name>A0A4Y6I7H8_9MOLU</name>
<accession>A0A4Y6I7H8</accession>
<dbReference type="InterPro" id="IPR019219">
    <property type="entry name" value="DUF2130"/>
</dbReference>
<dbReference type="AlphaFoldDB" id="A0A4Y6I7H8"/>
<organism evidence="2 3">
    <name type="scientific">Mycoplasma nasistruthionis</name>
    <dbReference type="NCBI Taxonomy" id="353852"/>
    <lineage>
        <taxon>Bacteria</taxon>
        <taxon>Bacillati</taxon>
        <taxon>Mycoplasmatota</taxon>
        <taxon>Mollicutes</taxon>
        <taxon>Mycoplasmataceae</taxon>
        <taxon>Mycoplasma</taxon>
    </lineage>
</organism>
<protein>
    <submittedName>
        <fullName evidence="2">DUF2130 domain-containing protein</fullName>
    </submittedName>
</protein>
<evidence type="ECO:0000313" key="3">
    <source>
        <dbReference type="Proteomes" id="UP000315201"/>
    </source>
</evidence>
<sequence>MLKTKKIKRSNKIASKIEKVFVDLKSQSLLFKIENQNYEIFVSEVPEFDKLIQEYLETSQNNNLRTQIEKEFLEKLPNMDKTKNLIAQKEKELNELHNKEKHKLENELNELKTQIEKFDSEKERAILETEAKLNDEKIKLIERENKNYNELKDKKEKELNELNTIIFDLKAKLNAKEELAKEEKEKAILEIKSKLNEEKNEIQKQLDEKINELKNNNKNINSEKELAVSTAKIEWLNEKQNEIEQVKKDLTLELEQKYKDEIKNLEDDKRRLERRNTWSSKVIGEEFETEIYEKVKDDFSEADGLRIKKDNASVKGDDNKATKADFIIELFDKYNPKKVYATILIECKTEYTNSGETKTKNSQFFEPLLKNHIKKHATVSLLVSTVDPNDSRLLRDISQYDEKTDTFNEMYFLRPVLLKPFLKVLKARFDELYLKGQNKIEKINSEIFTIKQNAIEFTQLLDKKLADFNKDLTSIKKSNDKIQTSLNDALEASKAIEKKITNDFFKNLEILLKKATKFKFVEISDEVKEEILEQENSIKQLTHDQEAEYTVED</sequence>
<evidence type="ECO:0000256" key="1">
    <source>
        <dbReference type="SAM" id="Coils"/>
    </source>
</evidence>
<keyword evidence="1" id="KW-0175">Coiled coil</keyword>
<gene>
    <name evidence="2" type="ORF">FIV53_02785</name>
</gene>
<dbReference type="Pfam" id="PF09903">
    <property type="entry name" value="DUF2130"/>
    <property type="match status" value="1"/>
</dbReference>
<dbReference type="EMBL" id="CP041147">
    <property type="protein sequence ID" value="QDF65197.1"/>
    <property type="molecule type" value="Genomic_DNA"/>
</dbReference>
<evidence type="ECO:0000313" key="2">
    <source>
        <dbReference type="EMBL" id="QDF65197.1"/>
    </source>
</evidence>
<proteinExistence type="predicted"/>
<dbReference type="Proteomes" id="UP000315201">
    <property type="component" value="Chromosome"/>
</dbReference>
<keyword evidence="3" id="KW-1185">Reference proteome</keyword>
<reference evidence="2 3" key="1">
    <citation type="submission" date="2019-06" db="EMBL/GenBank/DDBJ databases">
        <title>Mycoplasma nasistruthionis sp. nov. str Ms03.</title>
        <authorList>
            <person name="Botes A."/>
        </authorList>
    </citation>
    <scope>NUCLEOTIDE SEQUENCE [LARGE SCALE GENOMIC DNA]</scope>
    <source>
        <strain evidence="2 3">Ms03</strain>
    </source>
</reference>